<keyword evidence="3" id="KW-1185">Reference proteome</keyword>
<feature type="region of interest" description="Disordered" evidence="1">
    <location>
        <begin position="690"/>
        <end position="714"/>
    </location>
</feature>
<proteinExistence type="predicted"/>
<dbReference type="CDD" id="cd12148">
    <property type="entry name" value="fungal_TF_MHR"/>
    <property type="match status" value="1"/>
</dbReference>
<dbReference type="Proteomes" id="UP000654370">
    <property type="component" value="Unassembled WGS sequence"/>
</dbReference>
<evidence type="ECO:0000313" key="2">
    <source>
        <dbReference type="EMBL" id="KAG2179024.1"/>
    </source>
</evidence>
<accession>A0A8H7PRB1</accession>
<sequence length="835" mass="94230">MAFATDESREPKPTKRYRENNQHSSTRPPFRPDMQNSTLHKPSALPSAPVMIPNDLNNVDHWNKPNGFCFIPQHQNLALETIPLFSSAFNFLSDLHTQNVALSPPQTPLPNNYINTGLPSTPTEYSSAGDYPSYDPDTLMPASPPESYASANSPRPATEIMLNEALSSFNISYGESGISMETNVSSASGLRSLIDTFNQVGISPKSPSVKSHMSFSSTGSVASNKSNILSKNRHFSAQPVNFFEKLGRVLYKNHQLEQTTVLKQQIMAGCIDTYFSCWIRYSPVMNRQQFDQWYQSEPDPLNSFLVNAICTYTVKHMMIHHPCAAASELPIAHAQIKEMEGYFFDRAKAALEQDFDHSDRYCVIGLLLLAFRAEDKKASVYTSMATRALHDLEISPRMLSQKNDISFNDEDYEKEMDTRLWWLAWITDFAVYSGGDFTKNTPQTRYRGEIDLPRVFPQDKDEAEHAVLMYHHGIKVWRLQSNIINSLYESSDDDALTTEQLDSFEHSLQELRQSLPDKFRLDTKFQFTTPSDFIGCLRIQIELCATHIILHKLFLPDAHNIEQMSTNSLVSLNRCLYSAIQQLKMLKTTLELPKGGCSFDRDELWRSAEIISLAMTIHKQCRPDQSQLIMEGIDMAEVQGGLPLAIQIIRNTPEEQLKANLNFSQLKDWIEAEITKHGLAIPEPVMFAQHGNPAPAVEESRQPPPTARKKSCTRHDSDYDFVSFTISPTPSKTISKSNISQQQKQIPSSRSKSHSKSASTIAVQFQNSFGPPPSPAVSSPSYTRAESKAQSFTQEQGFVNQVGWSSTYVKGQPRFRYFSPKSSDKLMFIDENPMA</sequence>
<feature type="compositionally biased region" description="Polar residues" evidence="1">
    <location>
        <begin position="782"/>
        <end position="796"/>
    </location>
</feature>
<feature type="compositionally biased region" description="Basic and acidic residues" evidence="1">
    <location>
        <begin position="1"/>
        <end position="21"/>
    </location>
</feature>
<organism evidence="2 3">
    <name type="scientific">Mortierella isabellina</name>
    <name type="common">Filamentous fungus</name>
    <name type="synonym">Umbelopsis isabellina</name>
    <dbReference type="NCBI Taxonomy" id="91625"/>
    <lineage>
        <taxon>Eukaryota</taxon>
        <taxon>Fungi</taxon>
        <taxon>Fungi incertae sedis</taxon>
        <taxon>Mucoromycota</taxon>
        <taxon>Mucoromycotina</taxon>
        <taxon>Umbelopsidomycetes</taxon>
        <taxon>Umbelopsidales</taxon>
        <taxon>Umbelopsidaceae</taxon>
        <taxon>Umbelopsis</taxon>
    </lineage>
</organism>
<gene>
    <name evidence="2" type="ORF">INT43_001873</name>
</gene>
<evidence type="ECO:0008006" key="4">
    <source>
        <dbReference type="Google" id="ProtNLM"/>
    </source>
</evidence>
<dbReference type="OrthoDB" id="2333835at2759"/>
<dbReference type="AlphaFoldDB" id="A0A8H7PRB1"/>
<protein>
    <recommendedName>
        <fullName evidence="4">Transcription factor domain-containing protein</fullName>
    </recommendedName>
</protein>
<name>A0A8H7PRB1_MORIS</name>
<feature type="compositionally biased region" description="Low complexity" evidence="1">
    <location>
        <begin position="731"/>
        <end position="750"/>
    </location>
</feature>
<evidence type="ECO:0000313" key="3">
    <source>
        <dbReference type="Proteomes" id="UP000654370"/>
    </source>
</evidence>
<reference evidence="2" key="1">
    <citation type="submission" date="2020-12" db="EMBL/GenBank/DDBJ databases">
        <title>Metabolic potential, ecology and presence of endohyphal bacteria is reflected in genomic diversity of Mucoromycotina.</title>
        <authorList>
            <person name="Muszewska A."/>
            <person name="Okrasinska A."/>
            <person name="Steczkiewicz K."/>
            <person name="Drgas O."/>
            <person name="Orlowska M."/>
            <person name="Perlinska-Lenart U."/>
            <person name="Aleksandrzak-Piekarczyk T."/>
            <person name="Szatraj K."/>
            <person name="Zielenkiewicz U."/>
            <person name="Pilsyk S."/>
            <person name="Malc E."/>
            <person name="Mieczkowski P."/>
            <person name="Kruszewska J.S."/>
            <person name="Biernat P."/>
            <person name="Pawlowska J."/>
        </authorList>
    </citation>
    <scope>NUCLEOTIDE SEQUENCE</scope>
    <source>
        <strain evidence="2">WA0000067209</strain>
    </source>
</reference>
<evidence type="ECO:0000256" key="1">
    <source>
        <dbReference type="SAM" id="MobiDB-lite"/>
    </source>
</evidence>
<feature type="region of interest" description="Disordered" evidence="1">
    <location>
        <begin position="730"/>
        <end position="796"/>
    </location>
</feature>
<dbReference type="EMBL" id="JAEPQZ010000007">
    <property type="protein sequence ID" value="KAG2179024.1"/>
    <property type="molecule type" value="Genomic_DNA"/>
</dbReference>
<feature type="region of interest" description="Disordered" evidence="1">
    <location>
        <begin position="1"/>
        <end position="49"/>
    </location>
</feature>
<comment type="caution">
    <text evidence="2">The sequence shown here is derived from an EMBL/GenBank/DDBJ whole genome shotgun (WGS) entry which is preliminary data.</text>
</comment>